<protein>
    <submittedName>
        <fullName evidence="8">Alcohol dehydrogenase catalytic domain-containing protein</fullName>
    </submittedName>
</protein>
<name>A0A848LS64_9BACT</name>
<dbReference type="Pfam" id="PF00107">
    <property type="entry name" value="ADH_zinc_N"/>
    <property type="match status" value="1"/>
</dbReference>
<dbReference type="InterPro" id="IPR036291">
    <property type="entry name" value="NAD(P)-bd_dom_sf"/>
</dbReference>
<evidence type="ECO:0000256" key="1">
    <source>
        <dbReference type="ARBA" id="ARBA00001947"/>
    </source>
</evidence>
<dbReference type="PANTHER" id="PTHR43350">
    <property type="entry name" value="NAD-DEPENDENT ALCOHOL DEHYDROGENASE"/>
    <property type="match status" value="1"/>
</dbReference>
<accession>A0A848LS64</accession>
<sequence length="349" mass="36855">MTTTMLAGRLNLRTRAFAVERVPVPDPGPGQVRIKVMAAGICLSDVHLIEGSLNPLFNPSEKVTLGHEVSGVIDAIGPGVPPVWKTGQRVLLQAGERCGVCPGCVRGAACLQVRTRGVDYDGGWAEYALATHYTLVPIPDDLPFEQAAIIPDAVSTPWAAIVATGQARPAYPAGVWGVGGLGAHAVQLLRAIGAAPIIAIDPLEPARTRALEFGADLALDAMAPDVRERIKAITGGRMLDVAFDMAGVAPVREQALRCLGPGGRLVLVGLTPAPLTIGDSIGFSYRQQKLLGHYGSEPEHVEQLVNLARGHRLDFARSISGLVPLADAADGVERLRQKHGNPIRLILKP</sequence>
<dbReference type="Gene3D" id="3.90.180.10">
    <property type="entry name" value="Medium-chain alcohol dehydrogenases, catalytic domain"/>
    <property type="match status" value="1"/>
</dbReference>
<dbReference type="InterPro" id="IPR011032">
    <property type="entry name" value="GroES-like_sf"/>
</dbReference>
<dbReference type="GO" id="GO:0008270">
    <property type="term" value="F:zinc ion binding"/>
    <property type="evidence" value="ECO:0007669"/>
    <property type="project" value="InterPro"/>
</dbReference>
<dbReference type="InterPro" id="IPR020843">
    <property type="entry name" value="ER"/>
</dbReference>
<evidence type="ECO:0000256" key="3">
    <source>
        <dbReference type="ARBA" id="ARBA00022723"/>
    </source>
</evidence>
<keyword evidence="5" id="KW-0560">Oxidoreductase</keyword>
<dbReference type="Proteomes" id="UP000518300">
    <property type="component" value="Unassembled WGS sequence"/>
</dbReference>
<comment type="cofactor">
    <cofactor evidence="1 6">
        <name>Zn(2+)</name>
        <dbReference type="ChEBI" id="CHEBI:29105"/>
    </cofactor>
</comment>
<evidence type="ECO:0000313" key="8">
    <source>
        <dbReference type="EMBL" id="NMO20531.1"/>
    </source>
</evidence>
<dbReference type="Gene3D" id="3.40.50.720">
    <property type="entry name" value="NAD(P)-binding Rossmann-like Domain"/>
    <property type="match status" value="1"/>
</dbReference>
<dbReference type="SUPFAM" id="SSF51735">
    <property type="entry name" value="NAD(P)-binding Rossmann-fold domains"/>
    <property type="match status" value="1"/>
</dbReference>
<dbReference type="PROSITE" id="PS00059">
    <property type="entry name" value="ADH_ZINC"/>
    <property type="match status" value="1"/>
</dbReference>
<dbReference type="CDD" id="cd08254">
    <property type="entry name" value="hydroxyacyl_CoA_DH"/>
    <property type="match status" value="1"/>
</dbReference>
<dbReference type="AlphaFoldDB" id="A0A848LS64"/>
<organism evidence="8 9">
    <name type="scientific">Pyxidicoccus fallax</name>
    <dbReference type="NCBI Taxonomy" id="394095"/>
    <lineage>
        <taxon>Bacteria</taxon>
        <taxon>Pseudomonadati</taxon>
        <taxon>Myxococcota</taxon>
        <taxon>Myxococcia</taxon>
        <taxon>Myxococcales</taxon>
        <taxon>Cystobacterineae</taxon>
        <taxon>Myxococcaceae</taxon>
        <taxon>Pyxidicoccus</taxon>
    </lineage>
</organism>
<proteinExistence type="inferred from homology"/>
<dbReference type="EMBL" id="JABBJJ010000250">
    <property type="protein sequence ID" value="NMO20531.1"/>
    <property type="molecule type" value="Genomic_DNA"/>
</dbReference>
<keyword evidence="9" id="KW-1185">Reference proteome</keyword>
<dbReference type="GO" id="GO:0016616">
    <property type="term" value="F:oxidoreductase activity, acting on the CH-OH group of donors, NAD or NADP as acceptor"/>
    <property type="evidence" value="ECO:0007669"/>
    <property type="project" value="UniProtKB-ARBA"/>
</dbReference>
<dbReference type="InterPro" id="IPR013154">
    <property type="entry name" value="ADH-like_N"/>
</dbReference>
<evidence type="ECO:0000256" key="2">
    <source>
        <dbReference type="ARBA" id="ARBA00008072"/>
    </source>
</evidence>
<reference evidence="8 9" key="1">
    <citation type="submission" date="2020-04" db="EMBL/GenBank/DDBJ databases">
        <title>Draft genome of Pyxidicoccus fallax type strain.</title>
        <authorList>
            <person name="Whitworth D.E."/>
        </authorList>
    </citation>
    <scope>NUCLEOTIDE SEQUENCE [LARGE SCALE GENOMIC DNA]</scope>
    <source>
        <strain evidence="8 9">DSM 14698</strain>
    </source>
</reference>
<dbReference type="InterPro" id="IPR002328">
    <property type="entry name" value="ADH_Zn_CS"/>
</dbReference>
<evidence type="ECO:0000313" key="9">
    <source>
        <dbReference type="Proteomes" id="UP000518300"/>
    </source>
</evidence>
<comment type="caution">
    <text evidence="8">The sequence shown here is derived from an EMBL/GenBank/DDBJ whole genome shotgun (WGS) entry which is preliminary data.</text>
</comment>
<keyword evidence="4 6" id="KW-0862">Zinc</keyword>
<evidence type="ECO:0000256" key="5">
    <source>
        <dbReference type="ARBA" id="ARBA00023002"/>
    </source>
</evidence>
<dbReference type="SUPFAM" id="SSF50129">
    <property type="entry name" value="GroES-like"/>
    <property type="match status" value="1"/>
</dbReference>
<evidence type="ECO:0000256" key="4">
    <source>
        <dbReference type="ARBA" id="ARBA00022833"/>
    </source>
</evidence>
<dbReference type="Pfam" id="PF08240">
    <property type="entry name" value="ADH_N"/>
    <property type="match status" value="1"/>
</dbReference>
<keyword evidence="3 6" id="KW-0479">Metal-binding</keyword>
<feature type="domain" description="Enoyl reductase (ER)" evidence="7">
    <location>
        <begin position="13"/>
        <end position="347"/>
    </location>
</feature>
<dbReference type="SMART" id="SM00829">
    <property type="entry name" value="PKS_ER"/>
    <property type="match status" value="1"/>
</dbReference>
<evidence type="ECO:0000256" key="6">
    <source>
        <dbReference type="RuleBase" id="RU361277"/>
    </source>
</evidence>
<evidence type="ECO:0000259" key="7">
    <source>
        <dbReference type="SMART" id="SM00829"/>
    </source>
</evidence>
<dbReference type="PANTHER" id="PTHR43350:SF17">
    <property type="entry name" value="NAD-DEPENDENT ALCOHOL DEHYDROGENASE"/>
    <property type="match status" value="1"/>
</dbReference>
<gene>
    <name evidence="8" type="ORF">HG543_37565</name>
</gene>
<dbReference type="InterPro" id="IPR013149">
    <property type="entry name" value="ADH-like_C"/>
</dbReference>
<dbReference type="RefSeq" id="WP_169349745.1">
    <property type="nucleotide sequence ID" value="NZ_JABBJJ010000250.1"/>
</dbReference>
<comment type="similarity">
    <text evidence="2 6">Belongs to the zinc-containing alcohol dehydrogenase family.</text>
</comment>